<accession>A0A9P0CU89</accession>
<dbReference type="EMBL" id="OV651814">
    <property type="protein sequence ID" value="CAH1105970.1"/>
    <property type="molecule type" value="Genomic_DNA"/>
</dbReference>
<dbReference type="AlphaFoldDB" id="A0A9P0CU89"/>
<evidence type="ECO:0000313" key="2">
    <source>
        <dbReference type="EMBL" id="CAH1105970.1"/>
    </source>
</evidence>
<keyword evidence="3" id="KW-1185">Reference proteome</keyword>
<organism evidence="2 3">
    <name type="scientific">Psylliodes chrysocephalus</name>
    <dbReference type="NCBI Taxonomy" id="3402493"/>
    <lineage>
        <taxon>Eukaryota</taxon>
        <taxon>Metazoa</taxon>
        <taxon>Ecdysozoa</taxon>
        <taxon>Arthropoda</taxon>
        <taxon>Hexapoda</taxon>
        <taxon>Insecta</taxon>
        <taxon>Pterygota</taxon>
        <taxon>Neoptera</taxon>
        <taxon>Endopterygota</taxon>
        <taxon>Coleoptera</taxon>
        <taxon>Polyphaga</taxon>
        <taxon>Cucujiformia</taxon>
        <taxon>Chrysomeloidea</taxon>
        <taxon>Chrysomelidae</taxon>
        <taxon>Galerucinae</taxon>
        <taxon>Alticini</taxon>
        <taxon>Psylliodes</taxon>
    </lineage>
</organism>
<proteinExistence type="predicted"/>
<name>A0A9P0CU89_9CUCU</name>
<protein>
    <submittedName>
        <fullName evidence="2">Uncharacterized protein</fullName>
    </submittedName>
</protein>
<feature type="chain" id="PRO_5040125434" evidence="1">
    <location>
        <begin position="22"/>
        <end position="90"/>
    </location>
</feature>
<evidence type="ECO:0000256" key="1">
    <source>
        <dbReference type="SAM" id="SignalP"/>
    </source>
</evidence>
<reference evidence="2" key="1">
    <citation type="submission" date="2022-01" db="EMBL/GenBank/DDBJ databases">
        <authorList>
            <person name="King R."/>
        </authorList>
    </citation>
    <scope>NUCLEOTIDE SEQUENCE</scope>
</reference>
<evidence type="ECO:0000313" key="3">
    <source>
        <dbReference type="Proteomes" id="UP001153636"/>
    </source>
</evidence>
<dbReference type="OrthoDB" id="6086265at2759"/>
<feature type="signal peptide" evidence="1">
    <location>
        <begin position="1"/>
        <end position="21"/>
    </location>
</feature>
<gene>
    <name evidence="2" type="ORF">PSYICH_LOCUS7364</name>
</gene>
<sequence>MQSFLLAVLFVLGVIVNLTWAEGLNLIKCPENEFRGCKPCCTEPTCKQPQSNCLLAFLCTRDCNIICRCDGELIRDTATNKCVKQSECFK</sequence>
<dbReference type="Gene3D" id="2.10.25.10">
    <property type="entry name" value="Laminin"/>
    <property type="match status" value="1"/>
</dbReference>
<dbReference type="Proteomes" id="UP001153636">
    <property type="component" value="Chromosome 2"/>
</dbReference>
<keyword evidence="1" id="KW-0732">Signal</keyword>